<dbReference type="AlphaFoldDB" id="A0A7M3MIB8"/>
<evidence type="ECO:0000259" key="4">
    <source>
        <dbReference type="PROSITE" id="PS51668"/>
    </source>
</evidence>
<evidence type="ECO:0000313" key="6">
    <source>
        <dbReference type="Proteomes" id="UP000448292"/>
    </source>
</evidence>
<comment type="caution">
    <text evidence="5">The sequence shown here is derived from an EMBL/GenBank/DDBJ whole genome shotgun (WGS) entry which is preliminary data.</text>
</comment>
<protein>
    <submittedName>
        <fullName evidence="5">tRNA (N6-threonylcarbamoyladenosine(37)-N6)-methyltransferase TrmO</fullName>
    </submittedName>
</protein>
<dbReference type="EMBL" id="QMIE01000002">
    <property type="protein sequence ID" value="TVM19438.1"/>
    <property type="molecule type" value="Genomic_DNA"/>
</dbReference>
<evidence type="ECO:0000256" key="2">
    <source>
        <dbReference type="ARBA" id="ARBA00033753"/>
    </source>
</evidence>
<dbReference type="PANTHER" id="PTHR12818">
    <property type="entry name" value="TRNA (ADENINE(37)-N6)-METHYLTRANSFERASE"/>
    <property type="match status" value="1"/>
</dbReference>
<evidence type="ECO:0000256" key="1">
    <source>
        <dbReference type="ARBA" id="ARBA00022691"/>
    </source>
</evidence>
<organism evidence="5 6">
    <name type="scientific">Oceanidesulfovibrio indonesiensis</name>
    <dbReference type="NCBI Taxonomy" id="54767"/>
    <lineage>
        <taxon>Bacteria</taxon>
        <taxon>Pseudomonadati</taxon>
        <taxon>Thermodesulfobacteriota</taxon>
        <taxon>Desulfovibrionia</taxon>
        <taxon>Desulfovibrionales</taxon>
        <taxon>Desulfovibrionaceae</taxon>
        <taxon>Oceanidesulfovibrio</taxon>
    </lineage>
</organism>
<keyword evidence="5" id="KW-0489">Methyltransferase</keyword>
<dbReference type="InterPro" id="IPR023370">
    <property type="entry name" value="TrmO-like_N"/>
</dbReference>
<evidence type="ECO:0000313" key="5">
    <source>
        <dbReference type="EMBL" id="TVM19438.1"/>
    </source>
</evidence>
<proteinExistence type="inferred from homology"/>
<dbReference type="Gene3D" id="2.40.30.70">
    <property type="entry name" value="YaeB-like"/>
    <property type="match status" value="1"/>
</dbReference>
<comment type="similarity">
    <text evidence="2">Belongs to the tRNA methyltransferase O family.</text>
</comment>
<keyword evidence="6" id="KW-1185">Reference proteome</keyword>
<dbReference type="SUPFAM" id="SSF118196">
    <property type="entry name" value="YaeB-like"/>
    <property type="match status" value="1"/>
</dbReference>
<dbReference type="PANTHER" id="PTHR12818:SF0">
    <property type="entry name" value="TRNA (ADENINE(37)-N6)-METHYLTRANSFERASE"/>
    <property type="match status" value="1"/>
</dbReference>
<dbReference type="CDD" id="cd09281">
    <property type="entry name" value="UPF0066"/>
    <property type="match status" value="1"/>
</dbReference>
<dbReference type="GO" id="GO:0032259">
    <property type="term" value="P:methylation"/>
    <property type="evidence" value="ECO:0007669"/>
    <property type="project" value="UniProtKB-KW"/>
</dbReference>
<evidence type="ECO:0000256" key="3">
    <source>
        <dbReference type="SAM" id="MobiDB-lite"/>
    </source>
</evidence>
<gene>
    <name evidence="5" type="primary">tsaA</name>
    <name evidence="5" type="ORF">DPQ33_03510</name>
</gene>
<dbReference type="InterPro" id="IPR036413">
    <property type="entry name" value="YaeB-like_sf"/>
</dbReference>
<dbReference type="InterPro" id="IPR023368">
    <property type="entry name" value="UPF0066_cons_site"/>
</dbReference>
<accession>A0A7M3MIB8</accession>
<reference evidence="5 6" key="1">
    <citation type="submission" date="2018-06" db="EMBL/GenBank/DDBJ databases">
        <title>Complete genome of Desulfovibrio indonesiensis P37SLT.</title>
        <authorList>
            <person name="Crispim J.S."/>
            <person name="Vidigal P.M.P."/>
            <person name="Silva L.C.F."/>
            <person name="Laguardia C.N."/>
            <person name="Araujo L.C."/>
            <person name="Dias R.S."/>
            <person name="Sousa M.P."/>
            <person name="Paula S.O."/>
            <person name="Silva C."/>
        </authorList>
    </citation>
    <scope>NUCLEOTIDE SEQUENCE [LARGE SCALE GENOMIC DNA]</scope>
    <source>
        <strain evidence="5 6">P37SLT</strain>
    </source>
</reference>
<dbReference type="InterPro" id="IPR040372">
    <property type="entry name" value="YaeB-like"/>
</dbReference>
<dbReference type="Proteomes" id="UP000448292">
    <property type="component" value="Unassembled WGS sequence"/>
</dbReference>
<dbReference type="GO" id="GO:0008168">
    <property type="term" value="F:methyltransferase activity"/>
    <property type="evidence" value="ECO:0007669"/>
    <property type="project" value="UniProtKB-KW"/>
</dbReference>
<dbReference type="PROSITE" id="PS51668">
    <property type="entry name" value="TSAA_2"/>
    <property type="match status" value="1"/>
</dbReference>
<keyword evidence="1" id="KW-0949">S-adenosyl-L-methionine</keyword>
<feature type="region of interest" description="Disordered" evidence="3">
    <location>
        <begin position="1"/>
        <end position="20"/>
    </location>
</feature>
<dbReference type="NCBIfam" id="TIGR00104">
    <property type="entry name" value="tRNA_TsaA"/>
    <property type="match status" value="1"/>
</dbReference>
<dbReference type="PROSITE" id="PS01318">
    <property type="entry name" value="TSAA_1"/>
    <property type="match status" value="1"/>
</dbReference>
<dbReference type="Pfam" id="PF01980">
    <property type="entry name" value="TrmO_N"/>
    <property type="match status" value="1"/>
</dbReference>
<sequence>MKSPYPAPLQSTLSDAPRPPTAVGTFGLFPHNLRPWSPAGAIHKGVCTVAVALSPIGVIRSPHTTPQGMPIQPSGARGVRGSIELDPQYVEGLADIEGFSHIIVLYHFHASGEAKLTVTPYLDKTAHGVFATRAPSRPNPLGLSVVRLIGVEGPVLELEDVDILDGTPVLDIKPYVPAFDAPHGEIRAGWLEDKDDDAGAARADERFHADALPKANGSG</sequence>
<feature type="domain" description="TsaA-like" evidence="4">
    <location>
        <begin position="53"/>
        <end position="184"/>
    </location>
</feature>
<name>A0A7M3MIB8_9BACT</name>
<dbReference type="OrthoDB" id="9804309at2"/>
<dbReference type="InterPro" id="IPR036414">
    <property type="entry name" value="YaeB_N_sf"/>
</dbReference>
<keyword evidence="5" id="KW-0808">Transferase</keyword>